<evidence type="ECO:0008006" key="3">
    <source>
        <dbReference type="Google" id="ProtNLM"/>
    </source>
</evidence>
<protein>
    <recommendedName>
        <fullName evidence="3">Xylose isomerase-like TIM barrel domain-containing protein</fullName>
    </recommendedName>
</protein>
<sequence>MKVYQSKFHLSYCTNIHPAESWLATFNALETHALKVRDQVEATGMVPDKDSGFALGLRLSAEAADELLEGDNLDCFIDWLQETNTYVYTINGFPYGAFHGTRVKEKVYQPDWTTPERLSYTLQLFNIIAELAPQECGGSVSTLPGSFKEFGAKEKIIFENLYACAKHIDLLAHEYEKDLHLGLEPEPLGHFENLQETLDFFHRFNDWALSHNHDVTLIHRRIGLNYDTCHFALEYEDAAASLKKLHEAKIRISKIHLSNAIAINASDAEALQAIKSFDEPTYLHQVITRDASGLITRHRDLPEFFEELDSGKLVLGEECEARVHFHIPLYADPATPLGSTRDYAEATLAYLKDHPLTCSHLEMETYTWGVLPESMQKPIEDQLTEEYLWTLDQLA</sequence>
<dbReference type="SUPFAM" id="SSF51658">
    <property type="entry name" value="Xylose isomerase-like"/>
    <property type="match status" value="1"/>
</dbReference>
<gene>
    <name evidence="1" type="ORF">Rhal01_03549</name>
</gene>
<keyword evidence="2" id="KW-1185">Reference proteome</keyword>
<proteinExistence type="predicted"/>
<dbReference type="RefSeq" id="WP_346189875.1">
    <property type="nucleotide sequence ID" value="NZ_BAABRL010000014.1"/>
</dbReference>
<name>A0ABP9V411_9BACT</name>
<dbReference type="Gene3D" id="3.20.20.150">
    <property type="entry name" value="Divalent-metal-dependent TIM barrel enzymes"/>
    <property type="match status" value="1"/>
</dbReference>
<dbReference type="InterPro" id="IPR036237">
    <property type="entry name" value="Xyl_isomerase-like_sf"/>
</dbReference>
<dbReference type="EMBL" id="BAABRL010000014">
    <property type="protein sequence ID" value="GAA5497355.1"/>
    <property type="molecule type" value="Genomic_DNA"/>
</dbReference>
<dbReference type="Proteomes" id="UP001424741">
    <property type="component" value="Unassembled WGS sequence"/>
</dbReference>
<organism evidence="1 2">
    <name type="scientific">Rubritalea halochordaticola</name>
    <dbReference type="NCBI Taxonomy" id="714537"/>
    <lineage>
        <taxon>Bacteria</taxon>
        <taxon>Pseudomonadati</taxon>
        <taxon>Verrucomicrobiota</taxon>
        <taxon>Verrucomicrobiia</taxon>
        <taxon>Verrucomicrobiales</taxon>
        <taxon>Rubritaleaceae</taxon>
        <taxon>Rubritalea</taxon>
    </lineage>
</organism>
<reference evidence="1 2" key="1">
    <citation type="submission" date="2024-02" db="EMBL/GenBank/DDBJ databases">
        <title>Rubritalea halochordaticola NBRC 107102.</title>
        <authorList>
            <person name="Ichikawa N."/>
            <person name="Katano-Makiyama Y."/>
            <person name="Hidaka K."/>
        </authorList>
    </citation>
    <scope>NUCLEOTIDE SEQUENCE [LARGE SCALE GENOMIC DNA]</scope>
    <source>
        <strain evidence="1 2">NBRC 107102</strain>
    </source>
</reference>
<comment type="caution">
    <text evidence="1">The sequence shown here is derived from an EMBL/GenBank/DDBJ whole genome shotgun (WGS) entry which is preliminary data.</text>
</comment>
<evidence type="ECO:0000313" key="1">
    <source>
        <dbReference type="EMBL" id="GAA5497355.1"/>
    </source>
</evidence>
<dbReference type="NCBIfam" id="NF035939">
    <property type="entry name" value="TIM_EboE"/>
    <property type="match status" value="1"/>
</dbReference>
<evidence type="ECO:0000313" key="2">
    <source>
        <dbReference type="Proteomes" id="UP001424741"/>
    </source>
</evidence>
<accession>A0ABP9V411</accession>